<keyword evidence="1" id="KW-0812">Transmembrane</keyword>
<dbReference type="PANTHER" id="PTHR34145">
    <property type="entry name" value="OS02G0105600 PROTEIN"/>
    <property type="match status" value="1"/>
</dbReference>
<evidence type="ECO:0000313" key="5">
    <source>
        <dbReference type="Proteomes" id="UP000030748"/>
    </source>
</evidence>
<evidence type="ECO:0000256" key="1">
    <source>
        <dbReference type="SAM" id="Phobius"/>
    </source>
</evidence>
<evidence type="ECO:0000259" key="3">
    <source>
        <dbReference type="Pfam" id="PF23622"/>
    </source>
</evidence>
<keyword evidence="1" id="KW-0472">Membrane</keyword>
<evidence type="ECO:0000259" key="2">
    <source>
        <dbReference type="Pfam" id="PF00646"/>
    </source>
</evidence>
<dbReference type="EMBL" id="KI632211">
    <property type="protein sequence ID" value="EYU22245.1"/>
    <property type="molecule type" value="Genomic_DNA"/>
</dbReference>
<dbReference type="STRING" id="4155.A0A022Q6U4"/>
<dbReference type="eggNOG" id="ENOG502RYMX">
    <property type="taxonomic scope" value="Eukaryota"/>
</dbReference>
<dbReference type="Pfam" id="PF00646">
    <property type="entry name" value="F-box"/>
    <property type="match status" value="1"/>
</dbReference>
<feature type="non-terminal residue" evidence="4">
    <location>
        <position position="307"/>
    </location>
</feature>
<dbReference type="Gene3D" id="1.20.1280.50">
    <property type="match status" value="1"/>
</dbReference>
<dbReference type="InterPro" id="IPR036047">
    <property type="entry name" value="F-box-like_dom_sf"/>
</dbReference>
<reference evidence="4 5" key="1">
    <citation type="journal article" date="2013" name="Proc. Natl. Acad. Sci. U.S.A.">
        <title>Fine-scale variation in meiotic recombination in Mimulus inferred from population shotgun sequencing.</title>
        <authorList>
            <person name="Hellsten U."/>
            <person name="Wright K.M."/>
            <person name="Jenkins J."/>
            <person name="Shu S."/>
            <person name="Yuan Y."/>
            <person name="Wessler S.R."/>
            <person name="Schmutz J."/>
            <person name="Willis J.H."/>
            <person name="Rokhsar D.S."/>
        </authorList>
    </citation>
    <scope>NUCLEOTIDE SEQUENCE [LARGE SCALE GENOMIC DNA]</scope>
    <source>
        <strain evidence="5">cv. DUN x IM62</strain>
    </source>
</reference>
<sequence length="307" mass="35256">MAKRWRSSCSEKDNKGLDKHSSIDRIGALPDDLLVNILSLLTFKEAIATSVLSSRWRYLWTFVPKLDFDGGESLLKVSSKGCTKSLLNKERSAYVEWVDHVLALHNNSTVEEFRVFFDLDKSYKDSIGKWIRYALARKIQRLELNLTDEFYGRRGYDKYYDFPYKLLKRVENPIAIDCLKSICMNCVNVSGEALEFFLCNCPLLENLSVSESGQLSSLRIISGSSRSLKSLEISLCHNLELVEIRDSNLVCFKYEGPRINFLLENVPHLVEMFIGGLLGSKFKMLFDFNLFSLITPTMAFLDILFLF</sequence>
<keyword evidence="1" id="KW-1133">Transmembrane helix</keyword>
<keyword evidence="5" id="KW-1185">Reference proteome</keyword>
<feature type="domain" description="F-box" evidence="2">
    <location>
        <begin position="29"/>
        <end position="62"/>
    </location>
</feature>
<dbReference type="PANTHER" id="PTHR34145:SF68">
    <property type="entry name" value="FBD DOMAIN-CONTAINING PROTEIN"/>
    <property type="match status" value="1"/>
</dbReference>
<dbReference type="AlphaFoldDB" id="A0A022Q6U4"/>
<dbReference type="InterPro" id="IPR055357">
    <property type="entry name" value="LRR_At1g61320_AtMIF1"/>
</dbReference>
<dbReference type="CDD" id="cd22160">
    <property type="entry name" value="F-box_AtFBL13-like"/>
    <property type="match status" value="1"/>
</dbReference>
<dbReference type="InterPro" id="IPR053772">
    <property type="entry name" value="At1g61320/At1g61330-like"/>
</dbReference>
<dbReference type="SUPFAM" id="SSF52047">
    <property type="entry name" value="RNI-like"/>
    <property type="match status" value="1"/>
</dbReference>
<feature type="domain" description="At1g61320/AtMIF1 LRR" evidence="3">
    <location>
        <begin position="104"/>
        <end position="272"/>
    </location>
</feature>
<proteinExistence type="predicted"/>
<dbReference type="InterPro" id="IPR001810">
    <property type="entry name" value="F-box_dom"/>
</dbReference>
<protein>
    <submittedName>
        <fullName evidence="4">Uncharacterized protein</fullName>
    </submittedName>
</protein>
<name>A0A022Q6U4_ERYGU</name>
<dbReference type="SUPFAM" id="SSF81383">
    <property type="entry name" value="F-box domain"/>
    <property type="match status" value="1"/>
</dbReference>
<dbReference type="Pfam" id="PF23622">
    <property type="entry name" value="LRR_At1g61320_AtMIF1"/>
    <property type="match status" value="1"/>
</dbReference>
<dbReference type="Gene3D" id="3.80.10.10">
    <property type="entry name" value="Ribonuclease Inhibitor"/>
    <property type="match status" value="1"/>
</dbReference>
<evidence type="ECO:0000313" key="4">
    <source>
        <dbReference type="EMBL" id="EYU22245.1"/>
    </source>
</evidence>
<organism evidence="4 5">
    <name type="scientific">Erythranthe guttata</name>
    <name type="common">Yellow monkey flower</name>
    <name type="synonym">Mimulus guttatus</name>
    <dbReference type="NCBI Taxonomy" id="4155"/>
    <lineage>
        <taxon>Eukaryota</taxon>
        <taxon>Viridiplantae</taxon>
        <taxon>Streptophyta</taxon>
        <taxon>Embryophyta</taxon>
        <taxon>Tracheophyta</taxon>
        <taxon>Spermatophyta</taxon>
        <taxon>Magnoliopsida</taxon>
        <taxon>eudicotyledons</taxon>
        <taxon>Gunneridae</taxon>
        <taxon>Pentapetalae</taxon>
        <taxon>asterids</taxon>
        <taxon>lamiids</taxon>
        <taxon>Lamiales</taxon>
        <taxon>Phrymaceae</taxon>
        <taxon>Erythranthe</taxon>
    </lineage>
</organism>
<dbReference type="Proteomes" id="UP000030748">
    <property type="component" value="Unassembled WGS sequence"/>
</dbReference>
<feature type="transmembrane region" description="Helical" evidence="1">
    <location>
        <begin position="288"/>
        <end position="306"/>
    </location>
</feature>
<dbReference type="InterPro" id="IPR032675">
    <property type="entry name" value="LRR_dom_sf"/>
</dbReference>
<dbReference type="InterPro" id="IPR053781">
    <property type="entry name" value="F-box_AtFBL13-like"/>
</dbReference>
<accession>A0A022Q6U4</accession>
<gene>
    <name evidence="4" type="ORF">MIMGU_mgv1a019102mg</name>
</gene>